<dbReference type="EMBL" id="JANBVO010000037">
    <property type="protein sequence ID" value="KAJ9136872.1"/>
    <property type="molecule type" value="Genomic_DNA"/>
</dbReference>
<evidence type="ECO:0000313" key="3">
    <source>
        <dbReference type="Proteomes" id="UP001174694"/>
    </source>
</evidence>
<organism evidence="2 3">
    <name type="scientific">Pleurostoma richardsiae</name>
    <dbReference type="NCBI Taxonomy" id="41990"/>
    <lineage>
        <taxon>Eukaryota</taxon>
        <taxon>Fungi</taxon>
        <taxon>Dikarya</taxon>
        <taxon>Ascomycota</taxon>
        <taxon>Pezizomycotina</taxon>
        <taxon>Sordariomycetes</taxon>
        <taxon>Sordariomycetidae</taxon>
        <taxon>Calosphaeriales</taxon>
        <taxon>Pleurostomataceae</taxon>
        <taxon>Pleurostoma</taxon>
    </lineage>
</organism>
<sequence>MQLIAISFAIASLLRFAASAPASTALATDPVRTVFEFPNDTYVENIAVRPNGQVLVTVLTAPRLFLVDPLQPGRAVLVHTFASALGVSGIAEYEPDVYACITGNFSFSTGDVGAGSWAIWSIDLRGVALRPDGTLSAPPRTSQIAAVPPARFLNGISLLKAKDKTLLVGDVNGGAIFHVDIKTGDFRVAINNTYTQVAPASPFPPAGVDGVHVCEDALYFTNIGKSIFVKVPISEDGTAAGPFTTVAHTLSRLDEYDDFTFDCDGNAFLVTGRGNSVEIISPGGRREVIIAGNLNSTAIAEPTSAAFGRGLLDRNVLYVTTAGGLATPVDGDVTIGGQLVALTTRSRGSC</sequence>
<evidence type="ECO:0000313" key="2">
    <source>
        <dbReference type="EMBL" id="KAJ9136872.1"/>
    </source>
</evidence>
<dbReference type="AlphaFoldDB" id="A0AA38R6S0"/>
<dbReference type="InterPro" id="IPR011042">
    <property type="entry name" value="6-blade_b-propeller_TolB-like"/>
</dbReference>
<keyword evidence="3" id="KW-1185">Reference proteome</keyword>
<feature type="signal peptide" evidence="1">
    <location>
        <begin position="1"/>
        <end position="19"/>
    </location>
</feature>
<dbReference type="SUPFAM" id="SSF63829">
    <property type="entry name" value="Calcium-dependent phosphotriesterase"/>
    <property type="match status" value="1"/>
</dbReference>
<gene>
    <name evidence="2" type="ORF">NKR23_g9446</name>
</gene>
<evidence type="ECO:0000256" key="1">
    <source>
        <dbReference type="SAM" id="SignalP"/>
    </source>
</evidence>
<feature type="chain" id="PRO_5041224552" description="SMP-30/Gluconolactonase/LRE-like region domain-containing protein" evidence="1">
    <location>
        <begin position="20"/>
        <end position="350"/>
    </location>
</feature>
<keyword evidence="1" id="KW-0732">Signal</keyword>
<evidence type="ECO:0008006" key="4">
    <source>
        <dbReference type="Google" id="ProtNLM"/>
    </source>
</evidence>
<dbReference type="PANTHER" id="PTHR42060:SF1">
    <property type="entry name" value="NHL REPEAT-CONTAINING PROTEIN"/>
    <property type="match status" value="1"/>
</dbReference>
<proteinExistence type="predicted"/>
<protein>
    <recommendedName>
        <fullName evidence="4">SMP-30/Gluconolactonase/LRE-like region domain-containing protein</fullName>
    </recommendedName>
</protein>
<dbReference type="Proteomes" id="UP001174694">
    <property type="component" value="Unassembled WGS sequence"/>
</dbReference>
<dbReference type="InterPro" id="IPR052998">
    <property type="entry name" value="Hetero-Diels-Alderase-like"/>
</dbReference>
<reference evidence="2" key="1">
    <citation type="submission" date="2022-07" db="EMBL/GenBank/DDBJ databases">
        <title>Fungi with potential for degradation of polypropylene.</title>
        <authorList>
            <person name="Gostincar C."/>
        </authorList>
    </citation>
    <scope>NUCLEOTIDE SEQUENCE</scope>
    <source>
        <strain evidence="2">EXF-13308</strain>
    </source>
</reference>
<dbReference type="Gene3D" id="2.120.10.30">
    <property type="entry name" value="TolB, C-terminal domain"/>
    <property type="match status" value="1"/>
</dbReference>
<accession>A0AA38R6S0</accession>
<name>A0AA38R6S0_9PEZI</name>
<dbReference type="PANTHER" id="PTHR42060">
    <property type="entry name" value="NHL REPEAT-CONTAINING PROTEIN-RELATED"/>
    <property type="match status" value="1"/>
</dbReference>
<comment type="caution">
    <text evidence="2">The sequence shown here is derived from an EMBL/GenBank/DDBJ whole genome shotgun (WGS) entry which is preliminary data.</text>
</comment>